<feature type="compositionally biased region" description="Polar residues" evidence="1">
    <location>
        <begin position="278"/>
        <end position="289"/>
    </location>
</feature>
<evidence type="ECO:0000256" key="1">
    <source>
        <dbReference type="SAM" id="MobiDB-lite"/>
    </source>
</evidence>
<dbReference type="GeneID" id="54304629"/>
<name>A0A6A6B604_9PEZI</name>
<evidence type="ECO:0000313" key="2">
    <source>
        <dbReference type="EMBL" id="KAF2139440.1"/>
    </source>
</evidence>
<feature type="compositionally biased region" description="Polar residues" evidence="1">
    <location>
        <begin position="19"/>
        <end position="28"/>
    </location>
</feature>
<feature type="compositionally biased region" description="Basic residues" evidence="1">
    <location>
        <begin position="311"/>
        <end position="332"/>
    </location>
</feature>
<gene>
    <name evidence="2" type="ORF">K452DRAFT_77492</name>
</gene>
<proteinExistence type="predicted"/>
<feature type="compositionally biased region" description="Low complexity" evidence="1">
    <location>
        <begin position="147"/>
        <end position="159"/>
    </location>
</feature>
<feature type="compositionally biased region" description="Basic and acidic residues" evidence="1">
    <location>
        <begin position="425"/>
        <end position="440"/>
    </location>
</feature>
<feature type="compositionally biased region" description="Basic residues" evidence="1">
    <location>
        <begin position="63"/>
        <end position="74"/>
    </location>
</feature>
<organism evidence="2 3">
    <name type="scientific">Aplosporella prunicola CBS 121167</name>
    <dbReference type="NCBI Taxonomy" id="1176127"/>
    <lineage>
        <taxon>Eukaryota</taxon>
        <taxon>Fungi</taxon>
        <taxon>Dikarya</taxon>
        <taxon>Ascomycota</taxon>
        <taxon>Pezizomycotina</taxon>
        <taxon>Dothideomycetes</taxon>
        <taxon>Dothideomycetes incertae sedis</taxon>
        <taxon>Botryosphaeriales</taxon>
        <taxon>Aplosporellaceae</taxon>
        <taxon>Aplosporella</taxon>
    </lineage>
</organism>
<feature type="compositionally biased region" description="Low complexity" evidence="1">
    <location>
        <begin position="333"/>
        <end position="350"/>
    </location>
</feature>
<dbReference type="OrthoDB" id="3942842at2759"/>
<keyword evidence="3" id="KW-1185">Reference proteome</keyword>
<feature type="compositionally biased region" description="Low complexity" evidence="1">
    <location>
        <begin position="232"/>
        <end position="243"/>
    </location>
</feature>
<feature type="compositionally biased region" description="Polar residues" evidence="1">
    <location>
        <begin position="38"/>
        <end position="61"/>
    </location>
</feature>
<dbReference type="AlphaFoldDB" id="A0A6A6B604"/>
<accession>A0A6A6B604</accession>
<feature type="region of interest" description="Disordered" evidence="1">
    <location>
        <begin position="15"/>
        <end position="359"/>
    </location>
</feature>
<sequence>MTTFHQDSIFRYFPPAPSLAQTTSSVAPHSSHLHHVSMSPQPQSQSKLRSNSINSISTDASHQGRRAKSSRPKHSWAYVPVDPAEEQAPPSTATRLEKELHSSFTSNFLSGPRRRTRPAADNKYSYNTASDVTSTAPSSHTEESVYSSKSSNTAVSPASSPAPPAAAASRKRKDSVAASGDPSAHVPKKIKTSSSSSSAAAPAPAESVPAPAVVSPPPPPPKPAEEKPQTRFPGLFPNGLPPLSNKENAAQPKSPGLISPHGSPGSGGNSAQKPAQHFDTSTKAASLTSVDAAHKRKRSTSPSSPSTSAMPKKKKTWAKKAQQHHHNHHHHSPLQQHVTAASSSSSSSSSRMRYPTDQQLSEQLEDIMLTGLRAGPAAYESVEQYRAAVAAEAAWQEGERGVVERMLGNPEVRARLLRLRELNEEIAAERRGEAVGELKTSKKKKKGKNPANKGIGRGNWKRKPKVSEPVVDESDDDGGVGDEEGVDGE</sequence>
<feature type="compositionally biased region" description="Low complexity" evidence="1">
    <location>
        <begin position="254"/>
        <end position="263"/>
    </location>
</feature>
<dbReference type="Proteomes" id="UP000799438">
    <property type="component" value="Unassembled WGS sequence"/>
</dbReference>
<reference evidence="2" key="1">
    <citation type="journal article" date="2020" name="Stud. Mycol.">
        <title>101 Dothideomycetes genomes: a test case for predicting lifestyles and emergence of pathogens.</title>
        <authorList>
            <person name="Haridas S."/>
            <person name="Albert R."/>
            <person name="Binder M."/>
            <person name="Bloem J."/>
            <person name="Labutti K."/>
            <person name="Salamov A."/>
            <person name="Andreopoulos B."/>
            <person name="Baker S."/>
            <person name="Barry K."/>
            <person name="Bills G."/>
            <person name="Bluhm B."/>
            <person name="Cannon C."/>
            <person name="Castanera R."/>
            <person name="Culley D."/>
            <person name="Daum C."/>
            <person name="Ezra D."/>
            <person name="Gonzalez J."/>
            <person name="Henrissat B."/>
            <person name="Kuo A."/>
            <person name="Liang C."/>
            <person name="Lipzen A."/>
            <person name="Lutzoni F."/>
            <person name="Magnuson J."/>
            <person name="Mondo S."/>
            <person name="Nolan M."/>
            <person name="Ohm R."/>
            <person name="Pangilinan J."/>
            <person name="Park H.-J."/>
            <person name="Ramirez L."/>
            <person name="Alfaro M."/>
            <person name="Sun H."/>
            <person name="Tritt A."/>
            <person name="Yoshinaga Y."/>
            <person name="Zwiers L.-H."/>
            <person name="Turgeon B."/>
            <person name="Goodwin S."/>
            <person name="Spatafora J."/>
            <person name="Crous P."/>
            <person name="Grigoriev I."/>
        </authorList>
    </citation>
    <scope>NUCLEOTIDE SEQUENCE</scope>
    <source>
        <strain evidence="2">CBS 121167</strain>
    </source>
</reference>
<feature type="compositionally biased region" description="Low complexity" evidence="1">
    <location>
        <begin position="193"/>
        <end position="213"/>
    </location>
</feature>
<feature type="compositionally biased region" description="Low complexity" evidence="1">
    <location>
        <begin position="300"/>
        <end position="310"/>
    </location>
</feature>
<feature type="region of interest" description="Disordered" evidence="1">
    <location>
        <begin position="425"/>
        <end position="489"/>
    </location>
</feature>
<dbReference type="RefSeq" id="XP_033395153.1">
    <property type="nucleotide sequence ID" value="XM_033547122.1"/>
</dbReference>
<feature type="compositionally biased region" description="Polar residues" evidence="1">
    <location>
        <begin position="124"/>
        <end position="139"/>
    </location>
</feature>
<protein>
    <submittedName>
        <fullName evidence="2">Uncharacterized protein</fullName>
    </submittedName>
</protein>
<evidence type="ECO:0000313" key="3">
    <source>
        <dbReference type="Proteomes" id="UP000799438"/>
    </source>
</evidence>
<dbReference type="EMBL" id="ML995493">
    <property type="protein sequence ID" value="KAF2139440.1"/>
    <property type="molecule type" value="Genomic_DNA"/>
</dbReference>
<feature type="compositionally biased region" description="Acidic residues" evidence="1">
    <location>
        <begin position="470"/>
        <end position="489"/>
    </location>
</feature>